<feature type="transmembrane region" description="Helical" evidence="1">
    <location>
        <begin position="199"/>
        <end position="220"/>
    </location>
</feature>
<evidence type="ECO:0000313" key="4">
    <source>
        <dbReference type="Proteomes" id="UP000242175"/>
    </source>
</evidence>
<feature type="transmembrane region" description="Helical" evidence="1">
    <location>
        <begin position="83"/>
        <end position="109"/>
    </location>
</feature>
<evidence type="ECO:0000259" key="2">
    <source>
        <dbReference type="Pfam" id="PF01757"/>
    </source>
</evidence>
<feature type="domain" description="Acyltransferase 3" evidence="2">
    <location>
        <begin position="10"/>
        <end position="349"/>
    </location>
</feature>
<dbReference type="GO" id="GO:0016747">
    <property type="term" value="F:acyltransferase activity, transferring groups other than amino-acyl groups"/>
    <property type="evidence" value="ECO:0007669"/>
    <property type="project" value="InterPro"/>
</dbReference>
<accession>A0A220VFY8</accession>
<reference evidence="3 4" key="1">
    <citation type="journal article" date="2016" name="Int. J. Syst. Evol. Microbiol.">
        <title>Paraphotobacterium marinum gen. nov., sp. nov., a member of the family Vibrionaceae, isolated from surface seawater.</title>
        <authorList>
            <person name="Huang Z."/>
            <person name="Dong C."/>
            <person name="Shao Z."/>
        </authorList>
    </citation>
    <scope>NUCLEOTIDE SEQUENCE [LARGE SCALE GENOMIC DNA]</scope>
    <source>
        <strain evidence="3 4">NSCS20N07D</strain>
    </source>
</reference>
<dbReference type="KEGG" id="pmai:CF386_08860"/>
<name>A0A220VFY8_9GAMM</name>
<protein>
    <recommendedName>
        <fullName evidence="2">Acyltransferase 3 domain-containing protein</fullName>
    </recommendedName>
</protein>
<dbReference type="Pfam" id="PF01757">
    <property type="entry name" value="Acyl_transf_3"/>
    <property type="match status" value="1"/>
</dbReference>
<sequence length="357" mass="41917">MQKTTPERMYFIDNIKWVLAIIVIFHHSIEFNKQYFPNYIDVFGFFTTFNQSYFMDLFFFISAFFLIPSFIKKGKHSFNKDKIIRLGSVVLLTIVFIGPVIFTLLKHLLGISSTSYLSWLSEEFLTLQWGLPMEVTWFCWTLLVFTLVWSQFANKVKCQTRSEQPLPSFFKIILFCVFMVPINYLAVQLQQILGDGFLGFTHLGYFPSYIACFIFGLQSYQKNWLQQINAQYALFGLLLFIVSFGIIEIVNLYIPSMVLLFMCVLRTFCAIGMILFILHLFKTYMNFSTPITKVLARASFPAYVVQLLFVFPLIYYFSAYLTWNPLFIVLVEWIIATICAFVLGIILYRLPIFRRIF</sequence>
<keyword evidence="1" id="KW-1133">Transmembrane helix</keyword>
<dbReference type="OrthoDB" id="9814956at2"/>
<dbReference type="EMBL" id="CP022356">
    <property type="protein sequence ID" value="ASK79170.1"/>
    <property type="molecule type" value="Genomic_DNA"/>
</dbReference>
<keyword evidence="1" id="KW-0812">Transmembrane</keyword>
<feature type="transmembrane region" description="Helical" evidence="1">
    <location>
        <begin position="259"/>
        <end position="281"/>
    </location>
</feature>
<dbReference type="AlphaFoldDB" id="A0A220VFY8"/>
<dbReference type="InterPro" id="IPR002656">
    <property type="entry name" value="Acyl_transf_3_dom"/>
</dbReference>
<feature type="transmembrane region" description="Helical" evidence="1">
    <location>
        <begin position="327"/>
        <end position="348"/>
    </location>
</feature>
<feature type="transmembrane region" description="Helical" evidence="1">
    <location>
        <begin position="169"/>
        <end position="187"/>
    </location>
</feature>
<feature type="transmembrane region" description="Helical" evidence="1">
    <location>
        <begin position="232"/>
        <end position="253"/>
    </location>
</feature>
<evidence type="ECO:0000256" key="1">
    <source>
        <dbReference type="SAM" id="Phobius"/>
    </source>
</evidence>
<feature type="transmembrane region" description="Helical" evidence="1">
    <location>
        <begin position="53"/>
        <end position="71"/>
    </location>
</feature>
<keyword evidence="4" id="KW-1185">Reference proteome</keyword>
<feature type="transmembrane region" description="Helical" evidence="1">
    <location>
        <begin position="12"/>
        <end position="29"/>
    </location>
</feature>
<proteinExistence type="predicted"/>
<dbReference type="RefSeq" id="WP_089074078.1">
    <property type="nucleotide sequence ID" value="NZ_CBCSAM010000002.1"/>
</dbReference>
<dbReference type="InterPro" id="IPR050623">
    <property type="entry name" value="Glucan_succinyl_AcylTrfase"/>
</dbReference>
<gene>
    <name evidence="3" type="ORF">CF386_08860</name>
</gene>
<organism evidence="3 4">
    <name type="scientific">Paraphotobacterium marinum</name>
    <dbReference type="NCBI Taxonomy" id="1755811"/>
    <lineage>
        <taxon>Bacteria</taxon>
        <taxon>Pseudomonadati</taxon>
        <taxon>Pseudomonadota</taxon>
        <taxon>Gammaproteobacteria</taxon>
        <taxon>Vibrionales</taxon>
        <taxon>Vibrionaceae</taxon>
        <taxon>Paraphotobacterium</taxon>
    </lineage>
</organism>
<keyword evidence="1" id="KW-0472">Membrane</keyword>
<dbReference type="Proteomes" id="UP000242175">
    <property type="component" value="Chromosome small"/>
</dbReference>
<evidence type="ECO:0000313" key="3">
    <source>
        <dbReference type="EMBL" id="ASK79170.1"/>
    </source>
</evidence>
<feature type="transmembrane region" description="Helical" evidence="1">
    <location>
        <begin position="302"/>
        <end position="321"/>
    </location>
</feature>
<dbReference type="PANTHER" id="PTHR36927">
    <property type="entry name" value="BLR4337 PROTEIN"/>
    <property type="match status" value="1"/>
</dbReference>
<feature type="transmembrane region" description="Helical" evidence="1">
    <location>
        <begin position="129"/>
        <end position="149"/>
    </location>
</feature>